<dbReference type="InterPro" id="IPR001441">
    <property type="entry name" value="UPP_synth-like"/>
</dbReference>
<feature type="binding site" evidence="2">
    <location>
        <begin position="193"/>
        <end position="195"/>
    </location>
    <ligand>
        <name>substrate</name>
    </ligand>
</feature>
<dbReference type="CDD" id="cd00475">
    <property type="entry name" value="Cis_IPPS"/>
    <property type="match status" value="1"/>
</dbReference>
<feature type="active site" evidence="2">
    <location>
        <position position="19"/>
    </location>
</feature>
<dbReference type="Gene3D" id="3.40.1180.10">
    <property type="entry name" value="Decaprenyl diphosphate synthase-like"/>
    <property type="match status" value="1"/>
</dbReference>
<dbReference type="NCBIfam" id="TIGR00055">
    <property type="entry name" value="uppS"/>
    <property type="match status" value="1"/>
</dbReference>
<feature type="binding site" evidence="2">
    <location>
        <position position="70"/>
    </location>
    <ligand>
        <name>substrate</name>
    </ligand>
</feature>
<dbReference type="EMBL" id="LJIX01000006">
    <property type="protein sequence ID" value="KQL19744.1"/>
    <property type="molecule type" value="Genomic_DNA"/>
</dbReference>
<evidence type="ECO:0000256" key="2">
    <source>
        <dbReference type="HAMAP-Rule" id="MF_01139"/>
    </source>
</evidence>
<comment type="caution">
    <text evidence="3">The sequence shown here is derived from an EMBL/GenBank/DDBJ whole genome shotgun (WGS) entry which is preliminary data.</text>
</comment>
<dbReference type="AlphaFoldDB" id="A0A0Q3QQ71"/>
<reference evidence="3 4" key="1">
    <citation type="submission" date="2015-09" db="EMBL/GenBank/DDBJ databases">
        <title>Genome sequencing project for genomic taxonomy and phylogenomics of Bacillus-like bacteria.</title>
        <authorList>
            <person name="Liu B."/>
            <person name="Wang J."/>
            <person name="Zhu Y."/>
            <person name="Liu G."/>
            <person name="Chen Q."/>
            <person name="Chen Z."/>
            <person name="Lan J."/>
            <person name="Che J."/>
            <person name="Ge C."/>
            <person name="Shi H."/>
            <person name="Pan Z."/>
            <person name="Liu X."/>
        </authorList>
    </citation>
    <scope>NUCLEOTIDE SEQUENCE [LARGE SCALE GENOMIC DNA]</scope>
    <source>
        <strain evidence="3 4">FJAT-18043</strain>
    </source>
</reference>
<feature type="binding site" evidence="2">
    <location>
        <position position="24"/>
    </location>
    <ligand>
        <name>substrate</name>
    </ligand>
</feature>
<evidence type="ECO:0000313" key="4">
    <source>
        <dbReference type="Proteomes" id="UP000050996"/>
    </source>
</evidence>
<feature type="binding site" evidence="2">
    <location>
        <begin position="20"/>
        <end position="23"/>
    </location>
    <ligand>
        <name>substrate</name>
    </ligand>
</feature>
<proteinExistence type="inferred from homology"/>
<dbReference type="PANTHER" id="PTHR10291">
    <property type="entry name" value="DEHYDRODOLICHYL DIPHOSPHATE SYNTHASE FAMILY MEMBER"/>
    <property type="match status" value="1"/>
</dbReference>
<evidence type="ECO:0000256" key="1">
    <source>
        <dbReference type="ARBA" id="ARBA00022679"/>
    </source>
</evidence>
<feature type="active site" description="Proton acceptor" evidence="2">
    <location>
        <position position="67"/>
    </location>
</feature>
<keyword evidence="2" id="KW-0460">Magnesium</keyword>
<dbReference type="EC" id="2.5.1.-" evidence="2"/>
<feature type="binding site" evidence="2">
    <location>
        <position position="187"/>
    </location>
    <ligand>
        <name>substrate</name>
    </ligand>
</feature>
<dbReference type="NCBIfam" id="NF011405">
    <property type="entry name" value="PRK14830.1"/>
    <property type="match status" value="1"/>
</dbReference>
<evidence type="ECO:0000313" key="3">
    <source>
        <dbReference type="EMBL" id="KQL19744.1"/>
    </source>
</evidence>
<dbReference type="Pfam" id="PF01255">
    <property type="entry name" value="Prenyltransf"/>
    <property type="match status" value="1"/>
</dbReference>
<organism evidence="3 4">
    <name type="scientific">Cytobacillus solani</name>
    <dbReference type="NCBI Taxonomy" id="1637975"/>
    <lineage>
        <taxon>Bacteria</taxon>
        <taxon>Bacillati</taxon>
        <taxon>Bacillota</taxon>
        <taxon>Bacilli</taxon>
        <taxon>Bacillales</taxon>
        <taxon>Bacillaceae</taxon>
        <taxon>Cytobacillus</taxon>
    </lineage>
</organism>
<dbReference type="STRING" id="1637975.AN957_14980"/>
<feature type="binding site" evidence="2">
    <location>
        <position position="19"/>
    </location>
    <ligand>
        <name>Mg(2+)</name>
        <dbReference type="ChEBI" id="CHEBI:18420"/>
    </ligand>
</feature>
<accession>A0A0Q3QQ71</accession>
<comment type="similarity">
    <text evidence="2">Belongs to the UPP synthase family.</text>
</comment>
<dbReference type="PATRIC" id="fig|1637975.4.peg.2883"/>
<keyword evidence="1 2" id="KW-0808">Transferase</keyword>
<comment type="subunit">
    <text evidence="2">Homodimer.</text>
</comment>
<dbReference type="PANTHER" id="PTHR10291:SF0">
    <property type="entry name" value="DEHYDRODOLICHYL DIPHOSPHATE SYNTHASE 2"/>
    <property type="match status" value="1"/>
</dbReference>
<keyword evidence="2" id="KW-0479">Metal-binding</keyword>
<dbReference type="InterPro" id="IPR018520">
    <property type="entry name" value="UPP_synth-like_CS"/>
</dbReference>
<gene>
    <name evidence="3" type="ORF">AN957_14980</name>
</gene>
<name>A0A0Q3QQ71_9BACI</name>
<dbReference type="SUPFAM" id="SSF64005">
    <property type="entry name" value="Undecaprenyl diphosphate synthase"/>
    <property type="match status" value="1"/>
</dbReference>
<sequence>MLRRLYMRNIPTHIAIMMDGNGRWGKSRGLTRSQGHFAGSKAMENIIDASLEIGIRILTLYAFSTENWTRPKEEVNYLMDLPARYLNEKLPEFMRKGIKVIISGEIDGLPIHTREAVKAAVSKTSNNSKLTINFALNYGGRNEILFAVKSIVKDFNNAKITPEDISENILENYLYTSGLADPDIIIRTGGEKRISNFLLWQASKSEIWFTDTFFPDFNKQMLIQAINEVNQRKLLNRN</sequence>
<feature type="binding site" evidence="2">
    <location>
        <position position="68"/>
    </location>
    <ligand>
        <name>substrate</name>
    </ligand>
</feature>
<dbReference type="FunFam" id="3.40.1180.10:FF:000001">
    <property type="entry name" value="(2E,6E)-farnesyl-diphosphate-specific ditrans,polycis-undecaprenyl-diphosphate synthase"/>
    <property type="match status" value="1"/>
</dbReference>
<dbReference type="GO" id="GO:0005829">
    <property type="term" value="C:cytosol"/>
    <property type="evidence" value="ECO:0007669"/>
    <property type="project" value="TreeGrafter"/>
</dbReference>
<dbReference type="PROSITE" id="PS01066">
    <property type="entry name" value="UPP_SYNTHASE"/>
    <property type="match status" value="1"/>
</dbReference>
<dbReference type="Proteomes" id="UP000050996">
    <property type="component" value="Unassembled WGS sequence"/>
</dbReference>
<feature type="binding site" evidence="2">
    <location>
        <position position="206"/>
    </location>
    <ligand>
        <name>Mg(2+)</name>
        <dbReference type="ChEBI" id="CHEBI:18420"/>
    </ligand>
</feature>
<feature type="binding site" evidence="2">
    <location>
        <position position="36"/>
    </location>
    <ligand>
        <name>substrate</name>
    </ligand>
</feature>
<dbReference type="GO" id="GO:0030145">
    <property type="term" value="F:manganese ion binding"/>
    <property type="evidence" value="ECO:0007669"/>
    <property type="project" value="TreeGrafter"/>
</dbReference>
<comment type="cofactor">
    <cofactor evidence="2">
        <name>Mg(2+)</name>
        <dbReference type="ChEBI" id="CHEBI:18420"/>
    </cofactor>
    <text evidence="2">Binds 2 magnesium ions per subunit.</text>
</comment>
<dbReference type="GO" id="GO:0008834">
    <property type="term" value="F:ditrans,polycis-undecaprenyl-diphosphate synthase [(2E,6E)-farnesyl-diphosphate specific] activity"/>
    <property type="evidence" value="ECO:0007669"/>
    <property type="project" value="TreeGrafter"/>
</dbReference>
<dbReference type="InterPro" id="IPR036424">
    <property type="entry name" value="UPP_synth-like_sf"/>
</dbReference>
<feature type="binding site" evidence="2">
    <location>
        <position position="32"/>
    </location>
    <ligand>
        <name>substrate</name>
    </ligand>
</feature>
<feature type="binding site" evidence="2">
    <location>
        <begin position="64"/>
        <end position="66"/>
    </location>
    <ligand>
        <name>substrate</name>
    </ligand>
</feature>
<protein>
    <recommendedName>
        <fullName evidence="2">Isoprenyl transferase</fullName>
        <ecNumber evidence="2">2.5.1.-</ecNumber>
    </recommendedName>
</protein>
<comment type="function">
    <text evidence="2">Catalyzes the condensation of isopentenyl diphosphate (IPP) with allylic pyrophosphates generating different type of terpenoids.</text>
</comment>
<keyword evidence="4" id="KW-1185">Reference proteome</keyword>
<dbReference type="GO" id="GO:0016094">
    <property type="term" value="P:polyprenol biosynthetic process"/>
    <property type="evidence" value="ECO:0007669"/>
    <property type="project" value="TreeGrafter"/>
</dbReference>
<dbReference type="HAMAP" id="MF_01139">
    <property type="entry name" value="ISPT"/>
    <property type="match status" value="1"/>
</dbReference>
<dbReference type="GO" id="GO:0000287">
    <property type="term" value="F:magnesium ion binding"/>
    <property type="evidence" value="ECO:0007669"/>
    <property type="project" value="UniProtKB-UniRule"/>
</dbReference>